<comment type="caution">
    <text evidence="3">The sequence shown here is derived from an EMBL/GenBank/DDBJ whole genome shotgun (WGS) entry which is preliminary data.</text>
</comment>
<dbReference type="RefSeq" id="WP_349136939.1">
    <property type="nucleotide sequence ID" value="NZ_JBBMFF010000270.1"/>
</dbReference>
<feature type="chain" id="PRO_5046553631" evidence="2">
    <location>
        <begin position="22"/>
        <end position="211"/>
    </location>
</feature>
<feature type="compositionally biased region" description="Basic and acidic residues" evidence="1">
    <location>
        <begin position="72"/>
        <end position="86"/>
    </location>
</feature>
<evidence type="ECO:0000256" key="2">
    <source>
        <dbReference type="SAM" id="SignalP"/>
    </source>
</evidence>
<feature type="region of interest" description="Disordered" evidence="1">
    <location>
        <begin position="26"/>
        <end position="130"/>
    </location>
</feature>
<evidence type="ECO:0000313" key="4">
    <source>
        <dbReference type="Proteomes" id="UP001491552"/>
    </source>
</evidence>
<evidence type="ECO:0000313" key="3">
    <source>
        <dbReference type="EMBL" id="MEQ2512255.1"/>
    </source>
</evidence>
<feature type="compositionally biased region" description="Low complexity" evidence="1">
    <location>
        <begin position="87"/>
        <end position="99"/>
    </location>
</feature>
<feature type="compositionally biased region" description="Polar residues" evidence="1">
    <location>
        <begin position="29"/>
        <end position="59"/>
    </location>
</feature>
<reference evidence="3 4" key="1">
    <citation type="submission" date="2024-03" db="EMBL/GenBank/DDBJ databases">
        <title>Human intestinal bacterial collection.</title>
        <authorList>
            <person name="Pauvert C."/>
            <person name="Hitch T.C.A."/>
            <person name="Clavel T."/>
        </authorList>
    </citation>
    <scope>NUCLEOTIDE SEQUENCE [LARGE SCALE GENOMIC DNA]</scope>
    <source>
        <strain evidence="3 4">CLA-AA-H192</strain>
    </source>
</reference>
<name>A0ABV1GA17_9FIRM</name>
<dbReference type="PROSITE" id="PS51257">
    <property type="entry name" value="PROKAR_LIPOPROTEIN"/>
    <property type="match status" value="1"/>
</dbReference>
<accession>A0ABV1GA17</accession>
<keyword evidence="4" id="KW-1185">Reference proteome</keyword>
<sequence>MKNARIIAVLVLLALSLSGCANVDRSEVSAPSSQETVMAEPAQSTVPQEQATVSVSGSTEVPAEITAEPEPVETKPEVSTPAKEETPPTVSSPTETTPPKASEPEPPTEPMATQPQEPESPAEEEPTEPAFDIQTWIDYAKAYAESIGLRMESSAVDCWDNPISVGTHCSYLERDIQSRLNRYARDEDITDVWIWAEARSDGKYDLYIGYA</sequence>
<gene>
    <name evidence="3" type="ORF">WMO66_13560</name>
</gene>
<keyword evidence="2" id="KW-0732">Signal</keyword>
<dbReference type="EMBL" id="JBBMFF010000270">
    <property type="protein sequence ID" value="MEQ2512255.1"/>
    <property type="molecule type" value="Genomic_DNA"/>
</dbReference>
<feature type="signal peptide" evidence="2">
    <location>
        <begin position="1"/>
        <end position="21"/>
    </location>
</feature>
<proteinExistence type="predicted"/>
<protein>
    <submittedName>
        <fullName evidence="3">Uncharacterized protein</fullName>
    </submittedName>
</protein>
<dbReference type="Proteomes" id="UP001491552">
    <property type="component" value="Unassembled WGS sequence"/>
</dbReference>
<evidence type="ECO:0000256" key="1">
    <source>
        <dbReference type="SAM" id="MobiDB-lite"/>
    </source>
</evidence>
<organism evidence="3 4">
    <name type="scientific">Faecousia intestinalis</name>
    <dbReference type="NCBI Taxonomy" id="3133167"/>
    <lineage>
        <taxon>Bacteria</taxon>
        <taxon>Bacillati</taxon>
        <taxon>Bacillota</taxon>
        <taxon>Clostridia</taxon>
        <taxon>Eubacteriales</taxon>
        <taxon>Oscillospiraceae</taxon>
        <taxon>Faecousia</taxon>
    </lineage>
</organism>